<dbReference type="SUPFAM" id="SSF52200">
    <property type="entry name" value="Toll/Interleukin receptor TIR domain"/>
    <property type="match status" value="1"/>
</dbReference>
<keyword evidence="14" id="KW-0472">Membrane</keyword>
<dbReference type="InterPro" id="IPR000157">
    <property type="entry name" value="TIR_dom"/>
</dbReference>
<protein>
    <recommendedName>
        <fullName evidence="12">Soluble interferon alpha/beta receptor OPG204</fullName>
    </recommendedName>
</protein>
<keyword evidence="6" id="KW-0520">NAD</keyword>
<keyword evidence="8" id="KW-0325">Glycoprotein</keyword>
<dbReference type="InterPro" id="IPR015621">
    <property type="entry name" value="IL-1_rcpt_fam"/>
</dbReference>
<dbReference type="PANTHER" id="PTHR11890:SF44">
    <property type="entry name" value="X-LINKED INTERLEUKIN-1 RECEPTOR ACCESSORY PROTEIN-LIKE 2"/>
    <property type="match status" value="1"/>
</dbReference>
<sequence>MGPLGVARLSLALGLLAGLSLQQTARIGATCPCQQLGAKSLPRDRLADDTFSYGTVARIHCCKDIVLGYHDPGASIQWSFNGEPFSEGWASSLRPSFCAKETIMTRSVKVTDRGNYSCTITTTNATAKTFSMKMTLQYNKKYREVPTATKKSQDVVAKVGESVHFSCEGFVGTNETIGVASLWWTKYFPNNTRQGFAKMLPDVNIKQVMGSGGSWGMIKGQLVISSVQEIHYGTYQCRVTNMYGTVLHNMTLTDGVPVAQAMLERYRTTVVVVASLLGVLVVALLGWRRWRRLLLLYCRHRTAFSDGHQYDVFLVHGDSASRWVWSVLLPALEDSLGYSCFLPQRDMCGGSLVAESILEALTRCRRVVVVMTPCLLNSPWAAWATYSGIQTALTSRARILALVHKKQSFMSGSQDQNPFLNVLKVVRKIRVPEELAWPLYEEESPLQHCDTPTQGNVQRTELKLMIPEINISASSSNSPALSQKLSNMISGSNAASREDLDCEKEKTAQGGGPVVFTGEDHSLQDPGSPSSVTPFILPSCFSSYRPPSNGSVCQSVGWCLKMVCIGKPEEQFWQKLRLRLGPPSLSRAKSTDK</sequence>
<keyword evidence="5" id="KW-0899">Viral immunoevasion</keyword>
<dbReference type="Proteomes" id="UP000770661">
    <property type="component" value="Unassembled WGS sequence"/>
</dbReference>
<evidence type="ECO:0000313" key="18">
    <source>
        <dbReference type="EMBL" id="KAG0729538.1"/>
    </source>
</evidence>
<evidence type="ECO:0000313" key="19">
    <source>
        <dbReference type="Proteomes" id="UP000770661"/>
    </source>
</evidence>
<dbReference type="Pfam" id="PF01582">
    <property type="entry name" value="TIR"/>
    <property type="match status" value="1"/>
</dbReference>
<keyword evidence="4" id="KW-0378">Hydrolase</keyword>
<evidence type="ECO:0000256" key="13">
    <source>
        <dbReference type="ARBA" id="ARBA00045444"/>
    </source>
</evidence>
<reference evidence="18" key="1">
    <citation type="submission" date="2020-07" db="EMBL/GenBank/DDBJ databases">
        <title>The High-quality genome of the commercially important snow crab, Chionoecetes opilio.</title>
        <authorList>
            <person name="Jeong J.-H."/>
            <person name="Ryu S."/>
        </authorList>
    </citation>
    <scope>NUCLEOTIDE SEQUENCE</scope>
    <source>
        <strain evidence="18">MADBK_172401_WGS</strain>
        <tissue evidence="18">Digestive gland</tissue>
    </source>
</reference>
<evidence type="ECO:0000256" key="9">
    <source>
        <dbReference type="ARBA" id="ARBA00023258"/>
    </source>
</evidence>
<evidence type="ECO:0000256" key="14">
    <source>
        <dbReference type="SAM" id="Phobius"/>
    </source>
</evidence>
<accession>A0A8J4YLS7</accession>
<keyword evidence="9" id="KW-0922">Interferon antiviral system evasion</keyword>
<keyword evidence="15" id="KW-0732">Signal</keyword>
<comment type="function">
    <text evidence="13">Counteracts the antiviral effects of host IFN-alpha/beta and key IFN-inducible proteins involved in viral RNA degradation suxh as host OAS1. Acts as a soluble IFN-alpha receptor and thus inhibits the interaction between host IFN-alpha and its receptor.</text>
</comment>
<dbReference type="AlphaFoldDB" id="A0A8J4YLS7"/>
<proteinExistence type="inferred from homology"/>
<keyword evidence="19" id="KW-1185">Reference proteome</keyword>
<feature type="chain" id="PRO_5035213370" description="Soluble interferon alpha/beta receptor OPG204" evidence="15">
    <location>
        <begin position="23"/>
        <end position="593"/>
    </location>
</feature>
<dbReference type="SMART" id="SM00409">
    <property type="entry name" value="IG"/>
    <property type="match status" value="2"/>
</dbReference>
<dbReference type="Gene3D" id="3.40.50.10140">
    <property type="entry name" value="Toll/interleukin-1 receptor homology (TIR) domain"/>
    <property type="match status" value="1"/>
</dbReference>
<dbReference type="GO" id="GO:0016787">
    <property type="term" value="F:hydrolase activity"/>
    <property type="evidence" value="ECO:0007669"/>
    <property type="project" value="UniProtKB-KW"/>
</dbReference>
<keyword evidence="5" id="KW-0945">Host-virus interaction</keyword>
<evidence type="ECO:0000256" key="7">
    <source>
        <dbReference type="ARBA" id="ARBA00023157"/>
    </source>
</evidence>
<dbReference type="PROSITE" id="PS50835">
    <property type="entry name" value="IG_LIKE"/>
    <property type="match status" value="2"/>
</dbReference>
<name>A0A8J4YLS7_CHIOP</name>
<comment type="caution">
    <text evidence="18">The sequence shown here is derived from an EMBL/GenBank/DDBJ whole genome shotgun (WGS) entry which is preliminary data.</text>
</comment>
<keyword evidence="14" id="KW-1133">Transmembrane helix</keyword>
<evidence type="ECO:0000256" key="15">
    <source>
        <dbReference type="SAM" id="SignalP"/>
    </source>
</evidence>
<keyword evidence="3" id="KW-1090">Inhibition of host innate immune response by virus</keyword>
<evidence type="ECO:0000259" key="17">
    <source>
        <dbReference type="PROSITE" id="PS50835"/>
    </source>
</evidence>
<feature type="domain" description="Ig-like" evidence="17">
    <location>
        <begin position="42"/>
        <end position="135"/>
    </location>
</feature>
<keyword evidence="14" id="KW-0812">Transmembrane</keyword>
<dbReference type="InterPro" id="IPR035897">
    <property type="entry name" value="Toll_tir_struct_dom_sf"/>
</dbReference>
<dbReference type="InterPro" id="IPR013783">
    <property type="entry name" value="Ig-like_fold"/>
</dbReference>
<evidence type="ECO:0000259" key="16">
    <source>
        <dbReference type="PROSITE" id="PS50104"/>
    </source>
</evidence>
<feature type="domain" description="TIR" evidence="16">
    <location>
        <begin position="308"/>
        <end position="433"/>
    </location>
</feature>
<dbReference type="PRINTS" id="PR01537">
    <property type="entry name" value="INTRLKN1R1F"/>
</dbReference>
<dbReference type="PROSITE" id="PS50104">
    <property type="entry name" value="TIR"/>
    <property type="match status" value="1"/>
</dbReference>
<evidence type="ECO:0000256" key="2">
    <source>
        <dbReference type="ARBA" id="ARBA00022518"/>
    </source>
</evidence>
<keyword evidence="7" id="KW-1015">Disulfide bond</keyword>
<comment type="similarity">
    <text evidence="1">Belongs to the interleukin-1 receptor family.</text>
</comment>
<dbReference type="EMBL" id="JACEEZ010001053">
    <property type="protein sequence ID" value="KAG0729538.1"/>
    <property type="molecule type" value="Genomic_DNA"/>
</dbReference>
<evidence type="ECO:0000256" key="5">
    <source>
        <dbReference type="ARBA" id="ARBA00022830"/>
    </source>
</evidence>
<keyword evidence="5" id="KW-1114">Inhibition of host interferon signaling pathway by virus</keyword>
<evidence type="ECO:0000256" key="10">
    <source>
        <dbReference type="ARBA" id="ARBA00023319"/>
    </source>
</evidence>
<keyword evidence="10" id="KW-0393">Immunoglobulin domain</keyword>
<keyword evidence="18" id="KW-0675">Receptor</keyword>
<dbReference type="GO" id="GO:0039502">
    <property type="term" value="P:symbiont-mediated suppression of host type I interferon-mediated signaling pathway"/>
    <property type="evidence" value="ECO:0007669"/>
    <property type="project" value="UniProtKB-KW"/>
</dbReference>
<evidence type="ECO:0000256" key="6">
    <source>
        <dbReference type="ARBA" id="ARBA00023027"/>
    </source>
</evidence>
<dbReference type="InterPro" id="IPR007110">
    <property type="entry name" value="Ig-like_dom"/>
</dbReference>
<feature type="signal peptide" evidence="15">
    <location>
        <begin position="1"/>
        <end position="22"/>
    </location>
</feature>
<evidence type="ECO:0000256" key="12">
    <source>
        <dbReference type="ARBA" id="ARBA00041012"/>
    </source>
</evidence>
<gene>
    <name evidence="18" type="primary">Sigirr</name>
    <name evidence="18" type="ORF">GWK47_030098</name>
</gene>
<evidence type="ECO:0000256" key="11">
    <source>
        <dbReference type="ARBA" id="ARBA00038761"/>
    </source>
</evidence>
<organism evidence="18 19">
    <name type="scientific">Chionoecetes opilio</name>
    <name type="common">Atlantic snow crab</name>
    <name type="synonym">Cancer opilio</name>
    <dbReference type="NCBI Taxonomy" id="41210"/>
    <lineage>
        <taxon>Eukaryota</taxon>
        <taxon>Metazoa</taxon>
        <taxon>Ecdysozoa</taxon>
        <taxon>Arthropoda</taxon>
        <taxon>Crustacea</taxon>
        <taxon>Multicrustacea</taxon>
        <taxon>Malacostraca</taxon>
        <taxon>Eumalacostraca</taxon>
        <taxon>Eucarida</taxon>
        <taxon>Decapoda</taxon>
        <taxon>Pleocyemata</taxon>
        <taxon>Brachyura</taxon>
        <taxon>Eubrachyura</taxon>
        <taxon>Majoidea</taxon>
        <taxon>Majidae</taxon>
        <taxon>Chionoecetes</taxon>
    </lineage>
</organism>
<dbReference type="SUPFAM" id="SSF48726">
    <property type="entry name" value="Immunoglobulin"/>
    <property type="match status" value="2"/>
</dbReference>
<dbReference type="OrthoDB" id="6019866at2759"/>
<dbReference type="GO" id="GO:0007165">
    <property type="term" value="P:signal transduction"/>
    <property type="evidence" value="ECO:0007669"/>
    <property type="project" value="InterPro"/>
</dbReference>
<evidence type="ECO:0000256" key="4">
    <source>
        <dbReference type="ARBA" id="ARBA00022801"/>
    </source>
</evidence>
<evidence type="ECO:0000256" key="8">
    <source>
        <dbReference type="ARBA" id="ARBA00023180"/>
    </source>
</evidence>
<feature type="domain" description="Ig-like" evidence="17">
    <location>
        <begin position="146"/>
        <end position="253"/>
    </location>
</feature>
<feature type="transmembrane region" description="Helical" evidence="14">
    <location>
        <begin position="266"/>
        <end position="287"/>
    </location>
</feature>
<dbReference type="Gene3D" id="2.60.40.10">
    <property type="entry name" value="Immunoglobulins"/>
    <property type="match status" value="2"/>
</dbReference>
<keyword evidence="2" id="KW-0244">Early protein</keyword>
<evidence type="ECO:0000256" key="1">
    <source>
        <dbReference type="ARBA" id="ARBA00009752"/>
    </source>
</evidence>
<comment type="subunit">
    <text evidence="11">Interacts with host IFNA1.</text>
</comment>
<dbReference type="InterPro" id="IPR003599">
    <property type="entry name" value="Ig_sub"/>
</dbReference>
<evidence type="ECO:0000256" key="3">
    <source>
        <dbReference type="ARBA" id="ARBA00022632"/>
    </source>
</evidence>
<dbReference type="PANTHER" id="PTHR11890">
    <property type="entry name" value="INTERLEUKIN-1 RECEPTOR FAMILY MEMBER"/>
    <property type="match status" value="1"/>
</dbReference>
<dbReference type="InterPro" id="IPR036179">
    <property type="entry name" value="Ig-like_dom_sf"/>
</dbReference>